<sequence length="519" mass="55214">VKALGPAGDLAAETAAVLAECDVPLTNVFSTGAMNELPRVDSHVSSGPDTHDKESSWSVPNAELASRVDMRGVRTMSVDPPGCVDVDDALSVRRIRLDTRADVGVHIADVSHFVKAGSFLDLEAYARGTTVYLADGGRCDMLPALLSENVCSLLGGRERLAVSCVWTLDAHCRPYMGGMGPDGSKGPNSPWFGRTVIRSNHQLNYYQAQAILDGVPPPTKADDLNDATETRRVRDDLAVLAAFARRCNAARTARGAVELASAELRFETCSDGVPRDVLTKGEVPMMRIVAELMIAANAAVAEKIVASDPRAFVRSHPPPRPEGFEELAGLMKRATGVTLDATDGTALANSLSSAITKATSSDKVLVAVAAATDALFRGMATRAMSEARYRVASGGVEGSNNSHYGLALTLYTHFTSPIRRYADVVVHRQLMDAVTGGGDGDGDEKSAPGTSKSLSSPAGLAKVADHLNERNRAAKRAQARCAGLYLLETLARAPRVERAVVHEIKDDGFVAFVPRFHVR</sequence>
<dbReference type="InParanoid" id="C1EIW2"/>
<evidence type="ECO:0000259" key="5">
    <source>
        <dbReference type="SMART" id="SM00955"/>
    </source>
</evidence>
<proteinExistence type="predicted"/>
<dbReference type="eggNOG" id="KOG2102">
    <property type="taxonomic scope" value="Eukaryota"/>
</dbReference>
<reference evidence="6 7" key="1">
    <citation type="journal article" date="2009" name="Science">
        <title>Green evolution and dynamic adaptations revealed by genomes of the marine picoeukaryotes Micromonas.</title>
        <authorList>
            <person name="Worden A.Z."/>
            <person name="Lee J.H."/>
            <person name="Mock T."/>
            <person name="Rouze P."/>
            <person name="Simmons M.P."/>
            <person name="Aerts A.L."/>
            <person name="Allen A.E."/>
            <person name="Cuvelier M.L."/>
            <person name="Derelle E."/>
            <person name="Everett M.V."/>
            <person name="Foulon E."/>
            <person name="Grimwood J."/>
            <person name="Gundlach H."/>
            <person name="Henrissat B."/>
            <person name="Napoli C."/>
            <person name="McDonald S.M."/>
            <person name="Parker M.S."/>
            <person name="Rombauts S."/>
            <person name="Salamov A."/>
            <person name="Von Dassow P."/>
            <person name="Badger J.H."/>
            <person name="Coutinho P.M."/>
            <person name="Demir E."/>
            <person name="Dubchak I."/>
            <person name="Gentemann C."/>
            <person name="Eikrem W."/>
            <person name="Gready J.E."/>
            <person name="John U."/>
            <person name="Lanier W."/>
            <person name="Lindquist E.A."/>
            <person name="Lucas S."/>
            <person name="Mayer K.F."/>
            <person name="Moreau H."/>
            <person name="Not F."/>
            <person name="Otillar R."/>
            <person name="Panaud O."/>
            <person name="Pangilinan J."/>
            <person name="Paulsen I."/>
            <person name="Piegu B."/>
            <person name="Poliakov A."/>
            <person name="Robbens S."/>
            <person name="Schmutz J."/>
            <person name="Toulza E."/>
            <person name="Wyss T."/>
            <person name="Zelensky A."/>
            <person name="Zhou K."/>
            <person name="Armbrust E.V."/>
            <person name="Bhattacharya D."/>
            <person name="Goodenough U.W."/>
            <person name="Van de Peer Y."/>
            <person name="Grigoriev I.V."/>
        </authorList>
    </citation>
    <scope>NUCLEOTIDE SEQUENCE [LARGE SCALE GENOMIC DNA]</scope>
    <source>
        <strain evidence="7">RCC299 / NOUM17</strain>
    </source>
</reference>
<dbReference type="Pfam" id="PF00773">
    <property type="entry name" value="RNB"/>
    <property type="match status" value="1"/>
</dbReference>
<dbReference type="EMBL" id="CP001334">
    <property type="protein sequence ID" value="ACO67929.1"/>
    <property type="molecule type" value="Genomic_DNA"/>
</dbReference>
<dbReference type="InterPro" id="IPR001900">
    <property type="entry name" value="RNase_II/R"/>
</dbReference>
<keyword evidence="7" id="KW-1185">Reference proteome</keyword>
<evidence type="ECO:0000256" key="3">
    <source>
        <dbReference type="ARBA" id="ARBA00022842"/>
    </source>
</evidence>
<evidence type="ECO:0000256" key="1">
    <source>
        <dbReference type="ARBA" id="ARBA00001946"/>
    </source>
</evidence>
<evidence type="ECO:0000313" key="6">
    <source>
        <dbReference type="EMBL" id="ACO67929.1"/>
    </source>
</evidence>
<dbReference type="InterPro" id="IPR022966">
    <property type="entry name" value="RNase_II/R_CS"/>
</dbReference>
<dbReference type="STRING" id="296587.C1EIW2"/>
<feature type="non-terminal residue" evidence="6">
    <location>
        <position position="1"/>
    </location>
</feature>
<comment type="cofactor">
    <cofactor evidence="1">
        <name>Mg(2+)</name>
        <dbReference type="ChEBI" id="CHEBI:18420"/>
    </cofactor>
</comment>
<dbReference type="KEGG" id="mis:MICPUN_66603"/>
<dbReference type="RefSeq" id="XP_002506671.1">
    <property type="nucleotide sequence ID" value="XM_002506625.1"/>
</dbReference>
<dbReference type="AlphaFoldDB" id="C1EIW2"/>
<dbReference type="SMART" id="SM00955">
    <property type="entry name" value="RNB"/>
    <property type="match status" value="1"/>
</dbReference>
<dbReference type="InterPro" id="IPR050180">
    <property type="entry name" value="RNR_Ribonuclease"/>
</dbReference>
<feature type="region of interest" description="Disordered" evidence="4">
    <location>
        <begin position="435"/>
        <end position="459"/>
    </location>
</feature>
<dbReference type="PANTHER" id="PTHR23355:SF30">
    <property type="entry name" value="DIS3-LIKE EXONUCLEASE 1"/>
    <property type="match status" value="1"/>
</dbReference>
<evidence type="ECO:0000313" key="7">
    <source>
        <dbReference type="Proteomes" id="UP000002009"/>
    </source>
</evidence>
<evidence type="ECO:0000256" key="2">
    <source>
        <dbReference type="ARBA" id="ARBA00016366"/>
    </source>
</evidence>
<feature type="non-terminal residue" evidence="6">
    <location>
        <position position="519"/>
    </location>
</feature>
<dbReference type="GO" id="GO:0006402">
    <property type="term" value="P:mRNA catabolic process"/>
    <property type="evidence" value="ECO:0007669"/>
    <property type="project" value="TreeGrafter"/>
</dbReference>
<dbReference type="OrthoDB" id="372421at2759"/>
<feature type="domain" description="RNB" evidence="5">
    <location>
        <begin position="67"/>
        <end position="436"/>
    </location>
</feature>
<feature type="region of interest" description="Disordered" evidence="4">
    <location>
        <begin position="39"/>
        <end position="59"/>
    </location>
</feature>
<dbReference type="InterPro" id="IPR012340">
    <property type="entry name" value="NA-bd_OB-fold"/>
</dbReference>
<dbReference type="SUPFAM" id="SSF50249">
    <property type="entry name" value="Nucleic acid-binding proteins"/>
    <property type="match status" value="1"/>
</dbReference>
<dbReference type="PANTHER" id="PTHR23355">
    <property type="entry name" value="RIBONUCLEASE"/>
    <property type="match status" value="1"/>
</dbReference>
<accession>C1EIW2</accession>
<protein>
    <recommendedName>
        <fullName evidence="2">DIS3-like exonuclease 1</fullName>
    </recommendedName>
</protein>
<gene>
    <name evidence="6" type="ORF">MICPUN_66603</name>
</gene>
<keyword evidence="3" id="KW-0460">Magnesium</keyword>
<dbReference type="OMA" id="VSCVWTL"/>
<dbReference type="GeneID" id="8249758"/>
<dbReference type="GO" id="GO:0003723">
    <property type="term" value="F:RNA binding"/>
    <property type="evidence" value="ECO:0007669"/>
    <property type="project" value="InterPro"/>
</dbReference>
<dbReference type="PROSITE" id="PS01175">
    <property type="entry name" value="RIBONUCLEASE_II"/>
    <property type="match status" value="1"/>
</dbReference>
<organism evidence="6 7">
    <name type="scientific">Micromonas commoda (strain RCC299 / NOUM17 / CCMP2709)</name>
    <name type="common">Picoplanktonic green alga</name>
    <dbReference type="NCBI Taxonomy" id="296587"/>
    <lineage>
        <taxon>Eukaryota</taxon>
        <taxon>Viridiplantae</taxon>
        <taxon>Chlorophyta</taxon>
        <taxon>Mamiellophyceae</taxon>
        <taxon>Mamiellales</taxon>
        <taxon>Mamiellaceae</taxon>
        <taxon>Micromonas</taxon>
    </lineage>
</organism>
<dbReference type="Proteomes" id="UP000002009">
    <property type="component" value="Chromosome 16"/>
</dbReference>
<name>C1EIW2_MICCC</name>
<evidence type="ECO:0000256" key="4">
    <source>
        <dbReference type="SAM" id="MobiDB-lite"/>
    </source>
</evidence>
<dbReference type="GO" id="GO:0000175">
    <property type="term" value="F:3'-5'-RNA exonuclease activity"/>
    <property type="evidence" value="ECO:0007669"/>
    <property type="project" value="TreeGrafter"/>
</dbReference>